<accession>A0A139AZG0</accession>
<reference evidence="9 10" key="1">
    <citation type="journal article" date="2015" name="Genome Biol. Evol.">
        <title>Phylogenomic analyses indicate that early fungi evolved digesting cell walls of algal ancestors of land plants.</title>
        <authorList>
            <person name="Chang Y."/>
            <person name="Wang S."/>
            <person name="Sekimoto S."/>
            <person name="Aerts A.L."/>
            <person name="Choi C."/>
            <person name="Clum A."/>
            <person name="LaButti K.M."/>
            <person name="Lindquist E.A."/>
            <person name="Yee Ngan C."/>
            <person name="Ohm R.A."/>
            <person name="Salamov A.A."/>
            <person name="Grigoriev I.V."/>
            <person name="Spatafora J.W."/>
            <person name="Berbee M.L."/>
        </authorList>
    </citation>
    <scope>NUCLEOTIDE SEQUENCE [LARGE SCALE GENOMIC DNA]</scope>
    <source>
        <strain evidence="9 10">JEL478</strain>
    </source>
</reference>
<evidence type="ECO:0000256" key="6">
    <source>
        <dbReference type="ARBA" id="ARBA00023136"/>
    </source>
</evidence>
<feature type="transmembrane region" description="Helical" evidence="7">
    <location>
        <begin position="48"/>
        <end position="69"/>
    </location>
</feature>
<comment type="subcellular location">
    <subcellularLocation>
        <location evidence="1">Membrane</location>
        <topology evidence="1">Multi-pass membrane protein</topology>
    </subcellularLocation>
</comment>
<dbReference type="InterPro" id="IPR050794">
    <property type="entry name" value="CPA2_transporter"/>
</dbReference>
<dbReference type="GO" id="GO:0015297">
    <property type="term" value="F:antiporter activity"/>
    <property type="evidence" value="ECO:0007669"/>
    <property type="project" value="InterPro"/>
</dbReference>
<dbReference type="Proteomes" id="UP000070544">
    <property type="component" value="Unassembled WGS sequence"/>
</dbReference>
<proteinExistence type="predicted"/>
<evidence type="ECO:0000256" key="1">
    <source>
        <dbReference type="ARBA" id="ARBA00004141"/>
    </source>
</evidence>
<evidence type="ECO:0000256" key="2">
    <source>
        <dbReference type="ARBA" id="ARBA00022448"/>
    </source>
</evidence>
<feature type="transmembrane region" description="Helical" evidence="7">
    <location>
        <begin position="18"/>
        <end position="36"/>
    </location>
</feature>
<evidence type="ECO:0000256" key="7">
    <source>
        <dbReference type="SAM" id="Phobius"/>
    </source>
</evidence>
<dbReference type="Gene3D" id="1.20.1530.20">
    <property type="match status" value="1"/>
</dbReference>
<name>A0A139AZG0_GONPJ</name>
<feature type="transmembrane region" description="Helical" evidence="7">
    <location>
        <begin position="301"/>
        <end position="317"/>
    </location>
</feature>
<organism evidence="9 10">
    <name type="scientific">Gonapodya prolifera (strain JEL478)</name>
    <name type="common">Monoblepharis prolifera</name>
    <dbReference type="NCBI Taxonomy" id="1344416"/>
    <lineage>
        <taxon>Eukaryota</taxon>
        <taxon>Fungi</taxon>
        <taxon>Fungi incertae sedis</taxon>
        <taxon>Chytridiomycota</taxon>
        <taxon>Chytridiomycota incertae sedis</taxon>
        <taxon>Monoblepharidomycetes</taxon>
        <taxon>Monoblepharidales</taxon>
        <taxon>Gonapodyaceae</taxon>
        <taxon>Gonapodya</taxon>
    </lineage>
</organism>
<feature type="transmembrane region" description="Helical" evidence="7">
    <location>
        <begin position="252"/>
        <end position="281"/>
    </location>
</feature>
<dbReference type="GO" id="GO:0016020">
    <property type="term" value="C:membrane"/>
    <property type="evidence" value="ECO:0007669"/>
    <property type="project" value="UniProtKB-SubCell"/>
</dbReference>
<keyword evidence="10" id="KW-1185">Reference proteome</keyword>
<feature type="domain" description="Cation/H+ exchanger transmembrane" evidence="8">
    <location>
        <begin position="32"/>
        <end position="412"/>
    </location>
</feature>
<dbReference type="OMA" id="QVKVERW"/>
<keyword evidence="5" id="KW-0406">Ion transport</keyword>
<dbReference type="Pfam" id="PF00999">
    <property type="entry name" value="Na_H_Exchanger"/>
    <property type="match status" value="1"/>
</dbReference>
<feature type="transmembrane region" description="Helical" evidence="7">
    <location>
        <begin position="394"/>
        <end position="416"/>
    </location>
</feature>
<evidence type="ECO:0000256" key="5">
    <source>
        <dbReference type="ARBA" id="ARBA00023065"/>
    </source>
</evidence>
<keyword evidence="3 7" id="KW-0812">Transmembrane</keyword>
<feature type="transmembrane region" description="Helical" evidence="7">
    <location>
        <begin position="329"/>
        <end position="351"/>
    </location>
</feature>
<dbReference type="InterPro" id="IPR038770">
    <property type="entry name" value="Na+/solute_symporter_sf"/>
</dbReference>
<evidence type="ECO:0000259" key="8">
    <source>
        <dbReference type="Pfam" id="PF00999"/>
    </source>
</evidence>
<evidence type="ECO:0000256" key="3">
    <source>
        <dbReference type="ARBA" id="ARBA00022692"/>
    </source>
</evidence>
<feature type="transmembrane region" description="Helical" evidence="7">
    <location>
        <begin position="81"/>
        <end position="101"/>
    </location>
</feature>
<feature type="transmembrane region" description="Helical" evidence="7">
    <location>
        <begin position="181"/>
        <end position="207"/>
    </location>
</feature>
<feature type="transmembrane region" description="Helical" evidence="7">
    <location>
        <begin position="363"/>
        <end position="382"/>
    </location>
</feature>
<feature type="transmembrane region" description="Helical" evidence="7">
    <location>
        <begin position="148"/>
        <end position="169"/>
    </location>
</feature>
<sequence length="788" mass="85536">MAGGTLFEGANPIAPSNTLSLLIIQILVVITTTRLLSIPLQRLHQPRVIAEVLGGIVLGPSVLGNWDAWRTNVFPPASLPYLKQFADIGLIFFMFLIGLELDLTTFKANIKKSLTIAGSGLLGPFAVSAPVAYLLYSKYGTPDVSVGNFILFIMVSMSITAFPVLARLLADHNLFHTPVGITAISAASIDDAVGWCLLALVVAIVSANSALSALWAFLCGVAWVLFMLFFVRKVLVRLVKLSATHETLSTNLIFFVYFMVLVSSWVTEAIGIHAIFGAFILGLVVPHEDGFAIQLTEKTEDFIAILLVPLYFANSGLRTKIGLLNDGEAWGMVILIITCACTGKIFGATFASRLLGLSWRESWTVGFLMNTKGLVELIVLNVGLDAKVISEKVFVMMTIMALVTTLMTSPVLTYLYPAKYHNHTTAPLEGGDDTSPRQHIRSKSTLSIMREVELLTTPKLSADDITSLKVLVCLFDQRSLPGSMSLIQMLSSSRKLSSAKQDIADSKADEEALAKDEAARSSPVLSVVALRLMEMTDRTSAIMAQYEEHTTILRDPLLNVFRTFASLNKIPCYPALAIRQPDLFGDEIVSHVRDAEAGLILLPFDAKMEGEGWFEQHQLAKRQLSSVFSTSEAAVAAFIDNGFGGFQDSTLGTHHSGAAWLNSHHDGDSPSVPTATATETLTTLEPGKGPLTKSPSVKINKGTKILVVFFGGADDRTSVALALRFLAQSSVSIEILRVKVGESTTATEDDKLWEGIRTGIEKKRFGKCLWMLISQRKSSAPFSSKPLS</sequence>
<feature type="transmembrane region" description="Helical" evidence="7">
    <location>
        <begin position="213"/>
        <end position="231"/>
    </location>
</feature>
<evidence type="ECO:0000313" key="9">
    <source>
        <dbReference type="EMBL" id="KXS22128.1"/>
    </source>
</evidence>
<keyword evidence="2" id="KW-0813">Transport</keyword>
<protein>
    <recommendedName>
        <fullName evidence="8">Cation/H+ exchanger transmembrane domain-containing protein</fullName>
    </recommendedName>
</protein>
<dbReference type="OrthoDB" id="2687058at2759"/>
<dbReference type="PANTHER" id="PTHR32468:SF0">
    <property type="entry name" value="K(+)_H(+) ANTIPORTER 1"/>
    <property type="match status" value="1"/>
</dbReference>
<dbReference type="AlphaFoldDB" id="A0A139AZG0"/>
<keyword evidence="6 7" id="KW-0472">Membrane</keyword>
<feature type="transmembrane region" description="Helical" evidence="7">
    <location>
        <begin position="113"/>
        <end position="136"/>
    </location>
</feature>
<evidence type="ECO:0000256" key="4">
    <source>
        <dbReference type="ARBA" id="ARBA00022989"/>
    </source>
</evidence>
<gene>
    <name evidence="9" type="ORF">M427DRAFT_165590</name>
</gene>
<dbReference type="GO" id="GO:1902600">
    <property type="term" value="P:proton transmembrane transport"/>
    <property type="evidence" value="ECO:0007669"/>
    <property type="project" value="InterPro"/>
</dbReference>
<dbReference type="STRING" id="1344416.A0A139AZG0"/>
<keyword evidence="4 7" id="KW-1133">Transmembrane helix</keyword>
<dbReference type="InterPro" id="IPR006153">
    <property type="entry name" value="Cation/H_exchanger_TM"/>
</dbReference>
<evidence type="ECO:0000313" key="10">
    <source>
        <dbReference type="Proteomes" id="UP000070544"/>
    </source>
</evidence>
<dbReference type="EMBL" id="KQ965731">
    <property type="protein sequence ID" value="KXS22128.1"/>
    <property type="molecule type" value="Genomic_DNA"/>
</dbReference>
<dbReference type="PANTHER" id="PTHR32468">
    <property type="entry name" value="CATION/H + ANTIPORTER"/>
    <property type="match status" value="1"/>
</dbReference>